<dbReference type="InterPro" id="IPR014720">
    <property type="entry name" value="dsRBD_dom"/>
</dbReference>
<dbReference type="Gene3D" id="3.30.160.20">
    <property type="match status" value="1"/>
</dbReference>
<dbReference type="GO" id="GO:0003723">
    <property type="term" value="F:RNA binding"/>
    <property type="evidence" value="ECO:0007669"/>
    <property type="project" value="UniProtKB-UniRule"/>
</dbReference>
<dbReference type="AlphaFoldDB" id="A0A6M0SHJ7"/>
<dbReference type="CDD" id="cd00048">
    <property type="entry name" value="DSRM_SF"/>
    <property type="match status" value="1"/>
</dbReference>
<evidence type="ECO:0000256" key="2">
    <source>
        <dbReference type="SAM" id="MobiDB-lite"/>
    </source>
</evidence>
<evidence type="ECO:0000313" key="5">
    <source>
        <dbReference type="Proteomes" id="UP000473574"/>
    </source>
</evidence>
<protein>
    <recommendedName>
        <fullName evidence="3">DRBM domain-containing protein</fullName>
    </recommendedName>
</protein>
<sequence>MNTRTPKVRDTYRAEIWLNSAQVSFLDSLYPDEELAIQVGLLVRDEMRLSRRNTPGKPDPIASQGTVVALRPAKRPAMMRPRATDRAELSKVPVNESSGPLEPTKVPVKASKLPVAPKTAVATSPKPITSPKHFPEPSQPALAPTQPAPTAVQPAPAPTQPAPTQPSPPSSPPPASSSPSSSKLQARPFIGRIHLDNPISQLQEICHKHQVRLPQYAFGHCEQGFSCECQAKVLGKQLATTGSGPNKKSAKRSAAIEVLRQLGYS</sequence>
<dbReference type="PROSITE" id="PS50137">
    <property type="entry name" value="DS_RBD"/>
    <property type="match status" value="1"/>
</dbReference>
<accession>A0A6M0SHJ7</accession>
<keyword evidence="1" id="KW-0694">RNA-binding</keyword>
<feature type="compositionally biased region" description="Pro residues" evidence="2">
    <location>
        <begin position="155"/>
        <end position="176"/>
    </location>
</feature>
<proteinExistence type="predicted"/>
<dbReference type="RefSeq" id="WP_163671288.1">
    <property type="nucleotide sequence ID" value="NZ_QZCE01000002.1"/>
</dbReference>
<dbReference type="Pfam" id="PF00035">
    <property type="entry name" value="dsrm"/>
    <property type="match status" value="1"/>
</dbReference>
<gene>
    <name evidence="4" type="ORF">D0962_35755</name>
</gene>
<feature type="region of interest" description="Disordered" evidence="2">
    <location>
        <begin position="73"/>
        <end position="184"/>
    </location>
</feature>
<name>A0A6M0SHJ7_9CYAN</name>
<dbReference type="Proteomes" id="UP000473574">
    <property type="component" value="Unassembled WGS sequence"/>
</dbReference>
<evidence type="ECO:0000259" key="3">
    <source>
        <dbReference type="PROSITE" id="PS50137"/>
    </source>
</evidence>
<reference evidence="4 5" key="1">
    <citation type="journal article" date="2020" name="Microb. Ecol.">
        <title>Ecogenomics of the Marine Benthic Filamentous Cyanobacterium Adonisia.</title>
        <authorList>
            <person name="Walter J.M."/>
            <person name="Coutinho F.H."/>
            <person name="Leomil L."/>
            <person name="Hargreaves P.I."/>
            <person name="Campeao M.E."/>
            <person name="Vieira V.V."/>
            <person name="Silva B.S."/>
            <person name="Fistarol G.O."/>
            <person name="Salomon P.S."/>
            <person name="Sawabe T."/>
            <person name="Mino S."/>
            <person name="Hosokawa M."/>
            <person name="Miyashita H."/>
            <person name="Maruyama F."/>
            <person name="van Verk M.C."/>
            <person name="Dutilh B.E."/>
            <person name="Thompson C.C."/>
            <person name="Thompson F.L."/>
        </authorList>
    </citation>
    <scope>NUCLEOTIDE SEQUENCE [LARGE SCALE GENOMIC DNA]</scope>
    <source>
        <strain evidence="4 5">CCMR0082</strain>
    </source>
</reference>
<dbReference type="SUPFAM" id="SSF54768">
    <property type="entry name" value="dsRNA-binding domain-like"/>
    <property type="match status" value="1"/>
</dbReference>
<evidence type="ECO:0000313" key="4">
    <source>
        <dbReference type="EMBL" id="NEZ68028.1"/>
    </source>
</evidence>
<feature type="compositionally biased region" description="Low complexity" evidence="2">
    <location>
        <begin position="139"/>
        <end position="154"/>
    </location>
</feature>
<evidence type="ECO:0000256" key="1">
    <source>
        <dbReference type="PROSITE-ProRule" id="PRU00266"/>
    </source>
</evidence>
<feature type="domain" description="DRBM" evidence="3">
    <location>
        <begin position="197"/>
        <end position="264"/>
    </location>
</feature>
<dbReference type="EMBL" id="QZCE01000002">
    <property type="protein sequence ID" value="NEZ68028.1"/>
    <property type="molecule type" value="Genomic_DNA"/>
</dbReference>
<organism evidence="4 5">
    <name type="scientific">Adonisia turfae CCMR0082</name>
    <dbReference type="NCBI Taxonomy" id="2304604"/>
    <lineage>
        <taxon>Bacteria</taxon>
        <taxon>Bacillati</taxon>
        <taxon>Cyanobacteriota</taxon>
        <taxon>Adonisia</taxon>
        <taxon>Adonisia turfae</taxon>
    </lineage>
</organism>
<comment type="caution">
    <text evidence="4">The sequence shown here is derived from an EMBL/GenBank/DDBJ whole genome shotgun (WGS) entry which is preliminary data.</text>
</comment>
<dbReference type="SMART" id="SM00358">
    <property type="entry name" value="DSRM"/>
    <property type="match status" value="1"/>
</dbReference>